<protein>
    <submittedName>
        <fullName evidence="1">Uncharacterized protein</fullName>
    </submittedName>
</protein>
<dbReference type="Proteomes" id="UP000012429">
    <property type="component" value="Unassembled WGS sequence"/>
</dbReference>
<gene>
    <name evidence="1" type="ORF">RHSP_12818</name>
</gene>
<dbReference type="STRING" id="363754.RHSP_12818"/>
<comment type="caution">
    <text evidence="1">The sequence shown here is derived from an EMBL/GenBank/DDBJ whole genome shotgun (WGS) entry which is preliminary data.</text>
</comment>
<dbReference type="EMBL" id="AQHN01000061">
    <property type="protein sequence ID" value="ENN87029.1"/>
    <property type="molecule type" value="Genomic_DNA"/>
</dbReference>
<dbReference type="AntiFam" id="ANF00127">
    <property type="entry name" value="Shadow ORF (opposite eno)"/>
</dbReference>
<organism evidence="1 2">
    <name type="scientific">Rhizobium freirei PRF 81</name>
    <dbReference type="NCBI Taxonomy" id="363754"/>
    <lineage>
        <taxon>Bacteria</taxon>
        <taxon>Pseudomonadati</taxon>
        <taxon>Pseudomonadota</taxon>
        <taxon>Alphaproteobacteria</taxon>
        <taxon>Hyphomicrobiales</taxon>
        <taxon>Rhizobiaceae</taxon>
        <taxon>Rhizobium/Agrobacterium group</taxon>
        <taxon>Rhizobium</taxon>
    </lineage>
</organism>
<dbReference type="AlphaFoldDB" id="N6U332"/>
<sequence length="162" mass="17111">MSAAVDDVHHRNRQQAGMSAADIAVERQVGALGSGLGNGERDAEDGIGAEARLVRRAVEFDHDVVELDLVFSIHAADGVEDFGVDGFNSLFDTLAMIALAAIAKLDGFMCAGRRARRNRCAAHAAIFEVDIDFDSRIATAVENLAGDNVGNCGHDSFLLAGL</sequence>
<name>N6U332_9HYPH</name>
<proteinExistence type="predicted"/>
<keyword evidence="2" id="KW-1185">Reference proteome</keyword>
<accession>N6U332</accession>
<reference evidence="1 2" key="1">
    <citation type="journal article" date="2012" name="BMC Genomics">
        <title>Genomic basis of broad host range and environmental adaptability of Rhizobium tropici CIAT 899 and Rhizobium sp. PRF 81 which are used in inoculants for common bean (Phaseolus vulgaris L.).</title>
        <authorList>
            <person name="Ormeno-Orrillo E."/>
            <person name="Menna P."/>
            <person name="Almeida L.G."/>
            <person name="Ollero F.J."/>
            <person name="Nicolas M.F."/>
            <person name="Pains Rodrigues E."/>
            <person name="Shigueyoshi Nakatani A."/>
            <person name="Silva Batista J.S."/>
            <person name="Oliveira Chueire L.M."/>
            <person name="Souza R.C."/>
            <person name="Ribeiro Vasconcelos A.T."/>
            <person name="Megias M."/>
            <person name="Hungria M."/>
            <person name="Martinez-Romero E."/>
        </authorList>
    </citation>
    <scope>NUCLEOTIDE SEQUENCE [LARGE SCALE GENOMIC DNA]</scope>
    <source>
        <strain evidence="1 2">PRF 81</strain>
    </source>
</reference>
<evidence type="ECO:0000313" key="1">
    <source>
        <dbReference type="EMBL" id="ENN87029.1"/>
    </source>
</evidence>
<evidence type="ECO:0000313" key="2">
    <source>
        <dbReference type="Proteomes" id="UP000012429"/>
    </source>
</evidence>